<keyword evidence="16" id="KW-1185">Reference proteome</keyword>
<comment type="cofactor">
    <cofactor evidence="1">
        <name>Mn(2+)</name>
        <dbReference type="ChEBI" id="CHEBI:29035"/>
    </cofactor>
</comment>
<keyword evidence="6" id="KW-0479">Metal-binding</keyword>
<reference evidence="15" key="1">
    <citation type="submission" date="2021-01" db="UniProtKB">
        <authorList>
            <consortium name="EnsemblMetazoa"/>
        </authorList>
    </citation>
    <scope>IDENTIFICATION</scope>
</reference>
<keyword evidence="9" id="KW-0460">Magnesium</keyword>
<evidence type="ECO:0000259" key="14">
    <source>
        <dbReference type="Pfam" id="PF20266"/>
    </source>
</evidence>
<evidence type="ECO:0000256" key="8">
    <source>
        <dbReference type="ARBA" id="ARBA00022840"/>
    </source>
</evidence>
<evidence type="ECO:0000256" key="12">
    <source>
        <dbReference type="SAM" id="Phobius"/>
    </source>
</evidence>
<evidence type="ECO:0000256" key="2">
    <source>
        <dbReference type="ARBA" id="ARBA00001946"/>
    </source>
</evidence>
<dbReference type="EnsemblMetazoa" id="XM_031931563">
    <property type="protein sequence ID" value="XP_031787423"/>
    <property type="gene ID" value="LOC103315824"/>
</dbReference>
<accession>A0A7M7QGT4</accession>
<evidence type="ECO:0000256" key="10">
    <source>
        <dbReference type="ARBA" id="ARBA00023134"/>
    </source>
</evidence>
<comment type="similarity">
    <text evidence="3">Belongs to the mab-21 family.</text>
</comment>
<sequence>MNETYFDSQHSKYRDDTIFDYVSSEFLTLVEKDRKVSDEHLHAVVQEILKLMKQDDLFNLMFREIKYVGSYYKGTKYGTPEEFDLNFIIYLPIDYDDIRIDTNHKNFGFVKIKLDSKATLDPEWQEYSHELDGLLARDNYLNQKKFRSWVESVFKNALSCYETYDGYEFFINDKLYHIKYKKSGPAFTLMIRTEDEIEIDVDIVPCLEFGHMRLKNGFKPMNKELNKTWMVVAKPLPQNNPESNVLWRPCFYQYEKNILEGALKPVIRMVKKLRDTRCWNNLASYYIETLFYHELKKHSCNEVVKERYLRSSKTWLFMHALNQLQKALERQEIPYYWHPKFNLLGKIDEKVLKRYAVDLKKIIAFIDSNLESNYMVLADAVLEKSEARAIRRREKQDCVQYLNFRRRNEFDLNSEHCIFVLAIILLLLIYEILQKRAETDVRDIAV</sequence>
<dbReference type="PANTHER" id="PTHR10656">
    <property type="entry name" value="CELL FATE DETERMINING PROTEIN MAB21-RELATED"/>
    <property type="match status" value="1"/>
</dbReference>
<protein>
    <recommendedName>
        <fullName evidence="17">Cyclic GMP-AMP synthase</fullName>
    </recommendedName>
</protein>
<evidence type="ECO:0000256" key="4">
    <source>
        <dbReference type="ARBA" id="ARBA00022679"/>
    </source>
</evidence>
<dbReference type="InterPro" id="IPR024810">
    <property type="entry name" value="MAB21L/cGLR"/>
</dbReference>
<evidence type="ECO:0000313" key="16">
    <source>
        <dbReference type="Proteomes" id="UP000002358"/>
    </source>
</evidence>
<evidence type="ECO:0000256" key="5">
    <source>
        <dbReference type="ARBA" id="ARBA00022695"/>
    </source>
</evidence>
<evidence type="ECO:0000256" key="3">
    <source>
        <dbReference type="ARBA" id="ARBA00008307"/>
    </source>
</evidence>
<feature type="transmembrane region" description="Helical" evidence="12">
    <location>
        <begin position="412"/>
        <end position="433"/>
    </location>
</feature>
<organism evidence="15 16">
    <name type="scientific">Nasonia vitripennis</name>
    <name type="common">Parasitic wasp</name>
    <dbReference type="NCBI Taxonomy" id="7425"/>
    <lineage>
        <taxon>Eukaryota</taxon>
        <taxon>Metazoa</taxon>
        <taxon>Ecdysozoa</taxon>
        <taxon>Arthropoda</taxon>
        <taxon>Hexapoda</taxon>
        <taxon>Insecta</taxon>
        <taxon>Pterygota</taxon>
        <taxon>Neoptera</taxon>
        <taxon>Endopterygota</taxon>
        <taxon>Hymenoptera</taxon>
        <taxon>Apocrita</taxon>
        <taxon>Proctotrupomorpha</taxon>
        <taxon>Chalcidoidea</taxon>
        <taxon>Pteromalidae</taxon>
        <taxon>Pteromalinae</taxon>
        <taxon>Nasonia</taxon>
    </lineage>
</organism>
<feature type="domain" description="Mab-21-like HhH/H2TH-like" evidence="14">
    <location>
        <begin position="263"/>
        <end position="360"/>
    </location>
</feature>
<dbReference type="GO" id="GO:0016779">
    <property type="term" value="F:nucleotidyltransferase activity"/>
    <property type="evidence" value="ECO:0007669"/>
    <property type="project" value="UniProtKB-KW"/>
</dbReference>
<dbReference type="GO" id="GO:0005525">
    <property type="term" value="F:GTP binding"/>
    <property type="evidence" value="ECO:0007669"/>
    <property type="project" value="UniProtKB-KW"/>
</dbReference>
<keyword evidence="4" id="KW-0808">Transferase</keyword>
<dbReference type="AlphaFoldDB" id="A0A7M7QGT4"/>
<keyword evidence="10" id="KW-0342">GTP-binding</keyword>
<dbReference type="Gene3D" id="1.10.1410.40">
    <property type="match status" value="1"/>
</dbReference>
<evidence type="ECO:0000256" key="7">
    <source>
        <dbReference type="ARBA" id="ARBA00022741"/>
    </source>
</evidence>
<dbReference type="SMART" id="SM01265">
    <property type="entry name" value="Mab-21"/>
    <property type="match status" value="1"/>
</dbReference>
<dbReference type="GO" id="GO:0046872">
    <property type="term" value="F:metal ion binding"/>
    <property type="evidence" value="ECO:0007669"/>
    <property type="project" value="UniProtKB-KW"/>
</dbReference>
<dbReference type="Proteomes" id="UP000002358">
    <property type="component" value="Chromosome 1"/>
</dbReference>
<feature type="domain" description="Mab-21-like nucleotidyltransferase" evidence="13">
    <location>
        <begin position="71"/>
        <end position="261"/>
    </location>
</feature>
<evidence type="ECO:0000259" key="13">
    <source>
        <dbReference type="Pfam" id="PF03281"/>
    </source>
</evidence>
<keyword evidence="8" id="KW-0067">ATP-binding</keyword>
<comment type="cofactor">
    <cofactor evidence="2">
        <name>Mg(2+)</name>
        <dbReference type="ChEBI" id="CHEBI:18420"/>
    </cofactor>
</comment>
<proteinExistence type="inferred from homology"/>
<dbReference type="SMR" id="A0A7M7QGT4"/>
<dbReference type="InParanoid" id="A0A7M7QGT4"/>
<gene>
    <name evidence="15" type="primary">103315824</name>
</gene>
<evidence type="ECO:0000256" key="11">
    <source>
        <dbReference type="ARBA" id="ARBA00023211"/>
    </source>
</evidence>
<evidence type="ECO:0000256" key="9">
    <source>
        <dbReference type="ARBA" id="ARBA00022842"/>
    </source>
</evidence>
<name>A0A7M7QGT4_NASVI</name>
<dbReference type="Gene3D" id="3.30.460.90">
    <property type="match status" value="1"/>
</dbReference>
<evidence type="ECO:0000313" key="15">
    <source>
        <dbReference type="EnsemblMetazoa" id="XP_031787423"/>
    </source>
</evidence>
<keyword evidence="12" id="KW-1133">Transmembrane helix</keyword>
<dbReference type="InterPro" id="IPR046903">
    <property type="entry name" value="Mab-21-like_nuc_Trfase"/>
</dbReference>
<dbReference type="Pfam" id="PF03281">
    <property type="entry name" value="Mab-21"/>
    <property type="match status" value="1"/>
</dbReference>
<keyword evidence="12" id="KW-0812">Transmembrane</keyword>
<dbReference type="Pfam" id="PF20266">
    <property type="entry name" value="Mab-21_C"/>
    <property type="match status" value="1"/>
</dbReference>
<keyword evidence="12" id="KW-0472">Membrane</keyword>
<dbReference type="InterPro" id="IPR046906">
    <property type="entry name" value="Mab-21_HhH/H2TH-like"/>
</dbReference>
<keyword evidence="5" id="KW-0548">Nucleotidyltransferase</keyword>
<dbReference type="PANTHER" id="PTHR10656:SF42">
    <property type="entry name" value="CYCLIC GMP-AMP SYNTHASE-LIKE PROTEIN-RELATED"/>
    <property type="match status" value="1"/>
</dbReference>
<dbReference type="GO" id="GO:0005524">
    <property type="term" value="F:ATP binding"/>
    <property type="evidence" value="ECO:0007669"/>
    <property type="project" value="UniProtKB-KW"/>
</dbReference>
<evidence type="ECO:0000256" key="6">
    <source>
        <dbReference type="ARBA" id="ARBA00022723"/>
    </source>
</evidence>
<evidence type="ECO:0000256" key="1">
    <source>
        <dbReference type="ARBA" id="ARBA00001936"/>
    </source>
</evidence>
<keyword evidence="11" id="KW-0464">Manganese</keyword>
<dbReference type="OrthoDB" id="6054650at2759"/>
<evidence type="ECO:0008006" key="17">
    <source>
        <dbReference type="Google" id="ProtNLM"/>
    </source>
</evidence>
<keyword evidence="7" id="KW-0547">Nucleotide-binding</keyword>